<protein>
    <submittedName>
        <fullName evidence="4">Histidine kinase</fullName>
    </submittedName>
</protein>
<dbReference type="InterPro" id="IPR050640">
    <property type="entry name" value="Bact_2-comp_sensor_kinase"/>
</dbReference>
<dbReference type="PANTHER" id="PTHR34220:SF7">
    <property type="entry name" value="SENSOR HISTIDINE KINASE YPDA"/>
    <property type="match status" value="1"/>
</dbReference>
<dbReference type="InterPro" id="IPR036890">
    <property type="entry name" value="HATPase_C_sf"/>
</dbReference>
<proteinExistence type="predicted"/>
<keyword evidence="1" id="KW-0472">Membrane</keyword>
<keyword evidence="4" id="KW-0808">Transferase</keyword>
<sequence length="351" mass="41453">MNKRIFGIKIFDIAALLGTYLVLSIGYHITLWFNRTEEFRVYSDLLNLESWFNNEGLQYIIMLFATSVVWIFIFRIFRQWKLWQRLLLHFLGLPFFVLFSWKIFYLICESLGYWHMSGPGQVWDIYIPTLIYLIQFSLLHAYEYYVINQRKMQYEIELKNVALKSELSAIKAQLNPHFLYNVFNTINASVPKEMETTREMIAELSDLFRYQLKASREDFVTLEEELDFVKKYLKLEQRRFEDRLKININVPDDLLSKKIPPMILQPLVENSVKHGISPLVEGGKIDIIISEKEDKLIFEISDTGVGIKNKENIFNLGVGLSNTQKRLQKMYNSTLEFSDNVPSGLKVYFEL</sequence>
<dbReference type="Gene3D" id="3.30.565.10">
    <property type="entry name" value="Histidine kinase-like ATPase, C-terminal domain"/>
    <property type="match status" value="1"/>
</dbReference>
<dbReference type="PANTHER" id="PTHR34220">
    <property type="entry name" value="SENSOR HISTIDINE KINASE YPDA"/>
    <property type="match status" value="1"/>
</dbReference>
<dbReference type="InterPro" id="IPR003594">
    <property type="entry name" value="HATPase_dom"/>
</dbReference>
<dbReference type="RefSeq" id="WP_187560532.1">
    <property type="nucleotide sequence ID" value="NZ_JACGWS010000001.1"/>
</dbReference>
<dbReference type="InterPro" id="IPR010559">
    <property type="entry name" value="Sig_transdc_His_kin_internal"/>
</dbReference>
<dbReference type="SUPFAM" id="SSF55874">
    <property type="entry name" value="ATPase domain of HSP90 chaperone/DNA topoisomerase II/histidine kinase"/>
    <property type="match status" value="1"/>
</dbReference>
<reference evidence="4 5" key="1">
    <citation type="submission" date="2020-07" db="EMBL/GenBank/DDBJ databases">
        <title>Description of Kordia aestuariivivens sp. nov., isolated from a tidal flat.</title>
        <authorList>
            <person name="Park S."/>
            <person name="Yoon J.-H."/>
        </authorList>
    </citation>
    <scope>NUCLEOTIDE SEQUENCE [LARGE SCALE GENOMIC DNA]</scope>
    <source>
        <strain evidence="4 5">YSTF-M3</strain>
    </source>
</reference>
<dbReference type="GO" id="GO:0016301">
    <property type="term" value="F:kinase activity"/>
    <property type="evidence" value="ECO:0007669"/>
    <property type="project" value="UniProtKB-KW"/>
</dbReference>
<keyword evidence="1" id="KW-1133">Transmembrane helix</keyword>
<keyword evidence="1" id="KW-0812">Transmembrane</keyword>
<name>A0ABR7Q4N2_9FLAO</name>
<keyword evidence="5" id="KW-1185">Reference proteome</keyword>
<evidence type="ECO:0000313" key="5">
    <source>
        <dbReference type="Proteomes" id="UP000619238"/>
    </source>
</evidence>
<feature type="transmembrane region" description="Helical" evidence="1">
    <location>
        <begin position="86"/>
        <end position="105"/>
    </location>
</feature>
<feature type="domain" description="Signal transduction histidine kinase internal region" evidence="3">
    <location>
        <begin position="166"/>
        <end position="244"/>
    </location>
</feature>
<dbReference type="Pfam" id="PF02518">
    <property type="entry name" value="HATPase_c"/>
    <property type="match status" value="1"/>
</dbReference>
<dbReference type="Pfam" id="PF06580">
    <property type="entry name" value="His_kinase"/>
    <property type="match status" value="1"/>
</dbReference>
<dbReference type="Proteomes" id="UP000619238">
    <property type="component" value="Unassembled WGS sequence"/>
</dbReference>
<feature type="transmembrane region" description="Helical" evidence="1">
    <location>
        <begin position="12"/>
        <end position="33"/>
    </location>
</feature>
<feature type="domain" description="Histidine kinase/HSP90-like ATPase" evidence="2">
    <location>
        <begin position="263"/>
        <end position="351"/>
    </location>
</feature>
<organism evidence="4 5">
    <name type="scientific">Kordia aestuariivivens</name>
    <dbReference type="NCBI Taxonomy" id="2759037"/>
    <lineage>
        <taxon>Bacteria</taxon>
        <taxon>Pseudomonadati</taxon>
        <taxon>Bacteroidota</taxon>
        <taxon>Flavobacteriia</taxon>
        <taxon>Flavobacteriales</taxon>
        <taxon>Flavobacteriaceae</taxon>
        <taxon>Kordia</taxon>
    </lineage>
</organism>
<evidence type="ECO:0000259" key="3">
    <source>
        <dbReference type="Pfam" id="PF06580"/>
    </source>
</evidence>
<evidence type="ECO:0000256" key="1">
    <source>
        <dbReference type="SAM" id="Phobius"/>
    </source>
</evidence>
<dbReference type="EMBL" id="JACGWS010000001">
    <property type="protein sequence ID" value="MBC8753500.1"/>
    <property type="molecule type" value="Genomic_DNA"/>
</dbReference>
<feature type="transmembrane region" description="Helical" evidence="1">
    <location>
        <begin position="125"/>
        <end position="145"/>
    </location>
</feature>
<feature type="transmembrane region" description="Helical" evidence="1">
    <location>
        <begin position="56"/>
        <end position="74"/>
    </location>
</feature>
<evidence type="ECO:0000259" key="2">
    <source>
        <dbReference type="Pfam" id="PF02518"/>
    </source>
</evidence>
<gene>
    <name evidence="4" type="ORF">H2O64_02380</name>
</gene>
<evidence type="ECO:0000313" key="4">
    <source>
        <dbReference type="EMBL" id="MBC8753500.1"/>
    </source>
</evidence>
<accession>A0ABR7Q4N2</accession>
<comment type="caution">
    <text evidence="4">The sequence shown here is derived from an EMBL/GenBank/DDBJ whole genome shotgun (WGS) entry which is preliminary data.</text>
</comment>
<keyword evidence="4" id="KW-0418">Kinase</keyword>